<feature type="transmembrane region" description="Helical" evidence="1">
    <location>
        <begin position="445"/>
        <end position="463"/>
    </location>
</feature>
<gene>
    <name evidence="3" type="ORF">OD355_09400</name>
</gene>
<accession>A0AAE3IMN6</accession>
<keyword evidence="1" id="KW-0812">Transmembrane</keyword>
<keyword evidence="2" id="KW-0732">Signal</keyword>
<comment type="caution">
    <text evidence="3">The sequence shown here is derived from an EMBL/GenBank/DDBJ whole genome shotgun (WGS) entry which is preliminary data.</text>
</comment>
<evidence type="ECO:0000256" key="1">
    <source>
        <dbReference type="SAM" id="Phobius"/>
    </source>
</evidence>
<sequence>MFKKIFLFICIACAALTAQAQISFRLSVAEKTISLQDELFVTYTLSGTSRDEGMPVLNFEDWKVLSGPNTSSTQTWINGNKSATVAYSFVLAPKRTGKLTVPAAEIAIEGKVYRSNYTTVTVSEGSAKGNPAQPQQQPAQRGSSIFDIFEDFFKDPSQPSSPSIRPGQTPQEFMKEHNFVKVTPSKSIAYLGEPILVTYDFYSGIRLAAINVTKQPSFNGAGVIEMTEEKEPFKTVHNGKEYVVYRIRQVQLVPLKTGTITLDAAEVTTDIMVNDNYGLSATKQTAIIKNAPVNITIQPLPPAKPEGFNGNIGQFTITANVERATLPAGENNYLTVQITGQGNIEGIKLPDIKFPDNIQPFTPTDSQSVNKQIFPMEGTKIFKIPIIGKAAGTAVIPAIGFSFFDNEDNSYKTINTVPITVNFTAPLQKGTYERPLNTDTSNNKYLWMLGMMALAAIAVFILFGRKKNTQNAPPSTKENIKPLNPNNYKTVAQQNTALPEMKDIDLAKDIAVLEQEIQETGFYSKAKKILVASLQQRLRSNSPTEYSLMEELKAAPVNPVLKNDYENLLQKINKGLYLPIVNIEERKQVLAALRYLVQKS</sequence>
<protein>
    <submittedName>
        <fullName evidence="3">BatD family protein</fullName>
    </submittedName>
</protein>
<reference evidence="3" key="1">
    <citation type="submission" date="2022-10" db="EMBL/GenBank/DDBJ databases">
        <authorList>
            <person name="Kim H.S."/>
            <person name="Kim J.-S."/>
            <person name="Suh M.K."/>
            <person name="Eom M.K."/>
            <person name="Lee J.-S."/>
        </authorList>
    </citation>
    <scope>NUCLEOTIDE SEQUENCE</scope>
    <source>
        <strain evidence="3">LIP-5</strain>
    </source>
</reference>
<feature type="chain" id="PRO_5042218719" evidence="2">
    <location>
        <begin position="21"/>
        <end position="600"/>
    </location>
</feature>
<dbReference type="Pfam" id="PF13584">
    <property type="entry name" value="BatD"/>
    <property type="match status" value="2"/>
</dbReference>
<name>A0AAE3IMN6_9BACT</name>
<dbReference type="EMBL" id="JAOTPL010000012">
    <property type="protein sequence ID" value="MCU7694728.1"/>
    <property type="molecule type" value="Genomic_DNA"/>
</dbReference>
<evidence type="ECO:0000313" key="3">
    <source>
        <dbReference type="EMBL" id="MCU7694728.1"/>
    </source>
</evidence>
<feature type="signal peptide" evidence="2">
    <location>
        <begin position="1"/>
        <end position="20"/>
    </location>
</feature>
<dbReference type="AlphaFoldDB" id="A0AAE3IMN6"/>
<dbReference type="PANTHER" id="PTHR40940:SF2">
    <property type="entry name" value="BATD"/>
    <property type="match status" value="1"/>
</dbReference>
<dbReference type="RefSeq" id="WP_263038213.1">
    <property type="nucleotide sequence ID" value="NZ_JAOTPL010000012.1"/>
</dbReference>
<dbReference type="Proteomes" id="UP001209317">
    <property type="component" value="Unassembled WGS sequence"/>
</dbReference>
<keyword evidence="4" id="KW-1185">Reference proteome</keyword>
<evidence type="ECO:0000256" key="2">
    <source>
        <dbReference type="SAM" id="SignalP"/>
    </source>
</evidence>
<proteinExistence type="predicted"/>
<keyword evidence="1" id="KW-0472">Membrane</keyword>
<dbReference type="PANTHER" id="PTHR40940">
    <property type="entry name" value="PROTEIN BATD-RELATED"/>
    <property type="match status" value="1"/>
</dbReference>
<keyword evidence="1" id="KW-1133">Transmembrane helix</keyword>
<dbReference type="InterPro" id="IPR025738">
    <property type="entry name" value="BatD"/>
</dbReference>
<evidence type="ECO:0000313" key="4">
    <source>
        <dbReference type="Proteomes" id="UP001209317"/>
    </source>
</evidence>
<organism evidence="3 4">
    <name type="scientific">Haoranjiania flava</name>
    <dbReference type="NCBI Taxonomy" id="1856322"/>
    <lineage>
        <taxon>Bacteria</taxon>
        <taxon>Pseudomonadati</taxon>
        <taxon>Bacteroidota</taxon>
        <taxon>Chitinophagia</taxon>
        <taxon>Chitinophagales</taxon>
        <taxon>Chitinophagaceae</taxon>
        <taxon>Haoranjiania</taxon>
    </lineage>
</organism>